<dbReference type="GO" id="GO:0046654">
    <property type="term" value="P:tetrahydrofolate biosynthetic process"/>
    <property type="evidence" value="ECO:0007669"/>
    <property type="project" value="UniProtKB-UniRule"/>
</dbReference>
<evidence type="ECO:0000313" key="9">
    <source>
        <dbReference type="Proteomes" id="UP001145069"/>
    </source>
</evidence>
<dbReference type="InterPro" id="IPR006157">
    <property type="entry name" value="FolB_dom"/>
</dbReference>
<dbReference type="AlphaFoldDB" id="A0A9X3WGB0"/>
<dbReference type="NCBIfam" id="TIGR00526">
    <property type="entry name" value="folB_dom"/>
    <property type="match status" value="1"/>
</dbReference>
<dbReference type="SUPFAM" id="SSF55620">
    <property type="entry name" value="Tetrahydrobiopterin biosynthesis enzymes-like"/>
    <property type="match status" value="1"/>
</dbReference>
<evidence type="ECO:0000256" key="6">
    <source>
        <dbReference type="RuleBase" id="RU362079"/>
    </source>
</evidence>
<evidence type="ECO:0000256" key="1">
    <source>
        <dbReference type="ARBA" id="ARBA00001353"/>
    </source>
</evidence>
<dbReference type="Proteomes" id="UP001145069">
    <property type="component" value="Unassembled WGS sequence"/>
</dbReference>
<dbReference type="EC" id="4.1.2.25" evidence="6"/>
<dbReference type="InterPro" id="IPR043133">
    <property type="entry name" value="GTP-CH-I_C/QueF"/>
</dbReference>
<dbReference type="Gene3D" id="3.30.1130.10">
    <property type="match status" value="1"/>
</dbReference>
<dbReference type="Pfam" id="PF02152">
    <property type="entry name" value="FolB"/>
    <property type="match status" value="1"/>
</dbReference>
<keyword evidence="9" id="KW-1185">Reference proteome</keyword>
<dbReference type="GO" id="GO:0046656">
    <property type="term" value="P:folic acid biosynthetic process"/>
    <property type="evidence" value="ECO:0007669"/>
    <property type="project" value="UniProtKB-UniRule"/>
</dbReference>
<evidence type="ECO:0000256" key="5">
    <source>
        <dbReference type="ARBA" id="ARBA00023239"/>
    </source>
</evidence>
<evidence type="ECO:0000256" key="2">
    <source>
        <dbReference type="ARBA" id="ARBA00005013"/>
    </source>
</evidence>
<dbReference type="SMART" id="SM00905">
    <property type="entry name" value="FolB"/>
    <property type="match status" value="1"/>
</dbReference>
<comment type="pathway">
    <text evidence="2 6">Cofactor biosynthesis; tetrahydrofolate biosynthesis; 2-amino-4-hydroxy-6-hydroxymethyl-7,8-dihydropteridine diphosphate from 7,8-dihydroneopterin triphosphate: step 3/4.</text>
</comment>
<accession>A0A9X3WGB0</accession>
<evidence type="ECO:0000256" key="4">
    <source>
        <dbReference type="ARBA" id="ARBA00022909"/>
    </source>
</evidence>
<sequence>MDKIYINNAAFYGYHGLFSEENKLGQRFLVDLVLQCDLKVAGKSDRMEDSIDYGHIYSILREIVEGKPFHLIEAVAEKIAEQLFESFSKLVAVTVKVYKPDPPIPGHYKSVAIEIFRERE</sequence>
<evidence type="ECO:0000313" key="8">
    <source>
        <dbReference type="EMBL" id="MDC3417906.1"/>
    </source>
</evidence>
<dbReference type="FunFam" id="3.30.1130.10:FF:000003">
    <property type="entry name" value="7,8-dihydroneopterin aldolase"/>
    <property type="match status" value="1"/>
</dbReference>
<comment type="function">
    <text evidence="6">Catalyzes the conversion of 7,8-dihydroneopterin to 6-hydroxymethyl-7,8-dihydropterin.</text>
</comment>
<feature type="domain" description="Dihydroneopterin aldolase/epimerase" evidence="7">
    <location>
        <begin position="4"/>
        <end position="117"/>
    </location>
</feature>
<evidence type="ECO:0000259" key="7">
    <source>
        <dbReference type="SMART" id="SM00905"/>
    </source>
</evidence>
<proteinExistence type="inferred from homology"/>
<dbReference type="NCBIfam" id="TIGR00525">
    <property type="entry name" value="folB"/>
    <property type="match status" value="1"/>
</dbReference>
<dbReference type="CDD" id="cd00534">
    <property type="entry name" value="DHNA_DHNTPE"/>
    <property type="match status" value="1"/>
</dbReference>
<dbReference type="GO" id="GO:0004150">
    <property type="term" value="F:dihydroneopterin aldolase activity"/>
    <property type="evidence" value="ECO:0007669"/>
    <property type="project" value="UniProtKB-UniRule"/>
</dbReference>
<dbReference type="PANTHER" id="PTHR42844:SF1">
    <property type="entry name" value="DIHYDRONEOPTERIN ALDOLASE 1-RELATED"/>
    <property type="match status" value="1"/>
</dbReference>
<keyword evidence="4 6" id="KW-0289">Folate biosynthesis</keyword>
<organism evidence="8 9">
    <name type="scientific">Aquibacillus salsiterrae</name>
    <dbReference type="NCBI Taxonomy" id="2950439"/>
    <lineage>
        <taxon>Bacteria</taxon>
        <taxon>Bacillati</taxon>
        <taxon>Bacillota</taxon>
        <taxon>Bacilli</taxon>
        <taxon>Bacillales</taxon>
        <taxon>Bacillaceae</taxon>
        <taxon>Aquibacillus</taxon>
    </lineage>
</organism>
<comment type="catalytic activity">
    <reaction evidence="1 6">
        <text>7,8-dihydroneopterin = 6-hydroxymethyl-7,8-dihydropterin + glycolaldehyde</text>
        <dbReference type="Rhea" id="RHEA:10540"/>
        <dbReference type="ChEBI" id="CHEBI:17001"/>
        <dbReference type="ChEBI" id="CHEBI:17071"/>
        <dbReference type="ChEBI" id="CHEBI:44841"/>
        <dbReference type="EC" id="4.1.2.25"/>
    </reaction>
</comment>
<gene>
    <name evidence="8" type="primary">folB</name>
    <name evidence="8" type="ORF">NC799_13480</name>
</gene>
<protein>
    <recommendedName>
        <fullName evidence="6">7,8-dihydroneopterin aldolase</fullName>
        <ecNumber evidence="6">4.1.2.25</ecNumber>
    </recommendedName>
</protein>
<reference evidence="8" key="1">
    <citation type="submission" date="2022-06" db="EMBL/GenBank/DDBJ databases">
        <title>Aquibacillus sp. a new bacterium isolated from soil saline samples.</title>
        <authorList>
            <person name="Galisteo C."/>
            <person name="De La Haba R."/>
            <person name="Sanchez-Porro C."/>
            <person name="Ventosa A."/>
        </authorList>
    </citation>
    <scope>NUCLEOTIDE SEQUENCE</scope>
    <source>
        <strain evidence="8">3ASR75-54</strain>
    </source>
</reference>
<comment type="caution">
    <text evidence="8">The sequence shown here is derived from an EMBL/GenBank/DDBJ whole genome shotgun (WGS) entry which is preliminary data.</text>
</comment>
<keyword evidence="5 6" id="KW-0456">Lyase</keyword>
<name>A0A9X3WGB0_9BACI</name>
<comment type="similarity">
    <text evidence="3 6">Belongs to the DHNA family.</text>
</comment>
<evidence type="ECO:0000256" key="3">
    <source>
        <dbReference type="ARBA" id="ARBA00005708"/>
    </source>
</evidence>
<dbReference type="InterPro" id="IPR006156">
    <property type="entry name" value="Dihydroneopterin_aldolase"/>
</dbReference>
<dbReference type="RefSeq" id="WP_272446970.1">
    <property type="nucleotide sequence ID" value="NZ_JAMQKC010000016.1"/>
</dbReference>
<dbReference type="EMBL" id="JAMQKC010000016">
    <property type="protein sequence ID" value="MDC3417906.1"/>
    <property type="molecule type" value="Genomic_DNA"/>
</dbReference>
<dbReference type="PANTHER" id="PTHR42844">
    <property type="entry name" value="DIHYDRONEOPTERIN ALDOLASE 1-RELATED"/>
    <property type="match status" value="1"/>
</dbReference>
<dbReference type="GO" id="GO:0005737">
    <property type="term" value="C:cytoplasm"/>
    <property type="evidence" value="ECO:0007669"/>
    <property type="project" value="TreeGrafter"/>
</dbReference>